<feature type="region of interest" description="Disordered" evidence="1">
    <location>
        <begin position="245"/>
        <end position="266"/>
    </location>
</feature>
<proteinExistence type="predicted"/>
<feature type="compositionally biased region" description="Basic residues" evidence="1">
    <location>
        <begin position="403"/>
        <end position="447"/>
    </location>
</feature>
<reference evidence="3 4" key="1">
    <citation type="journal article" date="2020" name="Int. J. Syst. Evol. Microbiol.">
        <title>Reclassification of Streptomyces castelarensis and Streptomyces sporoclivatus as later heterotypic synonyms of Streptomyces antimycoticus.</title>
        <authorList>
            <person name="Komaki H."/>
            <person name="Tamura T."/>
        </authorList>
    </citation>
    <scope>NUCLEOTIDE SEQUENCE [LARGE SCALE GENOMIC DNA]</scope>
    <source>
        <strain evidence="3 4">NBRC 13459</strain>
    </source>
</reference>
<comment type="caution">
    <text evidence="3">The sequence shown here is derived from an EMBL/GenBank/DDBJ whole genome shotgun (WGS) entry which is preliminary data.</text>
</comment>
<evidence type="ECO:0000313" key="3">
    <source>
        <dbReference type="EMBL" id="GDY60577.1"/>
    </source>
</evidence>
<dbReference type="Proteomes" id="UP000301309">
    <property type="component" value="Unassembled WGS sequence"/>
</dbReference>
<feature type="region of interest" description="Disordered" evidence="1">
    <location>
        <begin position="1"/>
        <end position="107"/>
    </location>
</feature>
<dbReference type="OrthoDB" id="4229603at2"/>
<keyword evidence="2" id="KW-0472">Membrane</keyword>
<protein>
    <recommendedName>
        <fullName evidence="5">DUF2637 domain-containing protein</fullName>
    </recommendedName>
</protein>
<sequence length="447" mass="50295">MSITDFRPPKRESLAERRAQDREDRRLADETKLEQQRLAQEAEERRREQDRLDKQAEAEQKRAEKAQAEEQKREREAADRAAKEKADKEKAREKARRQKERRERRTAAVKAAPGWIAEHLDLAAALVVMACSIVPALISQGSSLTVMGLDPWMVALLPVMLEASAWAATAGEAKAMAAGRAVWPYRVAVWLFASFAGAINWAHGYDIGSHDGRPYGPQVGAVLAASSIVPIGLWQLVQLGRHREAREKSKADRKKRRDQRRDRKARQERYEDVWETALDLRAIAGRQRLSEDDAWQAAWAVWEGAGEDALPDDLLTLLSAELLGLRVEAEQRLAQVLEDLRDARAQRLKVSGAAIGNESAKTAETVRESSANPSVGGGITPLRTPGKRPPQGCWTTLDVPSLRRWRRLSPHPRARASTRPRVRVHPARHRRSGRCRRARKTPPGRPR</sequence>
<dbReference type="EMBL" id="BJHW01000003">
    <property type="protein sequence ID" value="GDY60577.1"/>
    <property type="molecule type" value="Genomic_DNA"/>
</dbReference>
<feature type="compositionally biased region" description="Basic and acidic residues" evidence="1">
    <location>
        <begin position="7"/>
        <end position="92"/>
    </location>
</feature>
<evidence type="ECO:0000256" key="1">
    <source>
        <dbReference type="SAM" id="MobiDB-lite"/>
    </source>
</evidence>
<organism evidence="3 4">
    <name type="scientific">Streptomyces violaceusniger</name>
    <dbReference type="NCBI Taxonomy" id="68280"/>
    <lineage>
        <taxon>Bacteria</taxon>
        <taxon>Bacillati</taxon>
        <taxon>Actinomycetota</taxon>
        <taxon>Actinomycetes</taxon>
        <taxon>Kitasatosporales</taxon>
        <taxon>Streptomycetaceae</taxon>
        <taxon>Streptomyces</taxon>
        <taxon>Streptomyces violaceusniger group</taxon>
    </lineage>
</organism>
<keyword evidence="4" id="KW-1185">Reference proteome</keyword>
<feature type="region of interest" description="Disordered" evidence="1">
    <location>
        <begin position="357"/>
        <end position="447"/>
    </location>
</feature>
<feature type="transmembrane region" description="Helical" evidence="2">
    <location>
        <begin position="215"/>
        <end position="237"/>
    </location>
</feature>
<feature type="transmembrane region" description="Helical" evidence="2">
    <location>
        <begin position="152"/>
        <end position="171"/>
    </location>
</feature>
<keyword evidence="2" id="KW-1133">Transmembrane helix</keyword>
<dbReference type="AlphaFoldDB" id="A0A4D4LQW0"/>
<gene>
    <name evidence="3" type="ORF">SVIO_112000</name>
</gene>
<evidence type="ECO:0000256" key="2">
    <source>
        <dbReference type="SAM" id="Phobius"/>
    </source>
</evidence>
<feature type="transmembrane region" description="Helical" evidence="2">
    <location>
        <begin position="183"/>
        <end position="203"/>
    </location>
</feature>
<accession>A0A4D4LQW0</accession>
<evidence type="ECO:0008006" key="5">
    <source>
        <dbReference type="Google" id="ProtNLM"/>
    </source>
</evidence>
<name>A0A4D4LQW0_STRVO</name>
<feature type="transmembrane region" description="Helical" evidence="2">
    <location>
        <begin position="120"/>
        <end position="140"/>
    </location>
</feature>
<evidence type="ECO:0000313" key="4">
    <source>
        <dbReference type="Proteomes" id="UP000301309"/>
    </source>
</evidence>
<keyword evidence="2" id="KW-0812">Transmembrane</keyword>